<name>A0A7W3LUQ2_ACTNM</name>
<dbReference type="AlphaFoldDB" id="A0A7W3LUQ2"/>
<evidence type="ECO:0000256" key="1">
    <source>
        <dbReference type="SAM" id="MobiDB-lite"/>
    </source>
</evidence>
<proteinExistence type="predicted"/>
<evidence type="ECO:0000313" key="3">
    <source>
        <dbReference type="Proteomes" id="UP000572680"/>
    </source>
</evidence>
<feature type="region of interest" description="Disordered" evidence="1">
    <location>
        <begin position="1"/>
        <end position="23"/>
    </location>
</feature>
<feature type="compositionally biased region" description="Basic and acidic residues" evidence="1">
    <location>
        <begin position="85"/>
        <end position="94"/>
    </location>
</feature>
<organism evidence="2 3">
    <name type="scientific">Actinomadura namibiensis</name>
    <dbReference type="NCBI Taxonomy" id="182080"/>
    <lineage>
        <taxon>Bacteria</taxon>
        <taxon>Bacillati</taxon>
        <taxon>Actinomycetota</taxon>
        <taxon>Actinomycetes</taxon>
        <taxon>Streptosporangiales</taxon>
        <taxon>Thermomonosporaceae</taxon>
        <taxon>Actinomadura</taxon>
    </lineage>
</organism>
<sequence length="243" mass="26521">MTSSDDPVKAHRQAARLRAQLKESQTRVQELERRLEALENSTTVQVGRLVAGAARNPKRRAPRLPRELYRVWKQRHAPRPAKGGRNGEHPVEAERVDRPENRLLVAGPHEGPIVAGVLAPGTADALRRRIPALKVVELYPHDAATVLPGADVDALVVDARAGDPGGPWAYLGVPGMFDRERALHHLRDLAHRRDLPRVLVGDPVPPVLASLDWDATDLAAALSHRKDLLCDLAPSSTATSIST</sequence>
<protein>
    <submittedName>
        <fullName evidence="2">Uncharacterized protein</fullName>
    </submittedName>
</protein>
<keyword evidence="3" id="KW-1185">Reference proteome</keyword>
<accession>A0A7W3LUQ2</accession>
<dbReference type="Proteomes" id="UP000572680">
    <property type="component" value="Unassembled WGS sequence"/>
</dbReference>
<comment type="caution">
    <text evidence="2">The sequence shown here is derived from an EMBL/GenBank/DDBJ whole genome shotgun (WGS) entry which is preliminary data.</text>
</comment>
<feature type="region of interest" description="Disordered" evidence="1">
    <location>
        <begin position="74"/>
        <end position="94"/>
    </location>
</feature>
<dbReference type="EMBL" id="JACJIA010000009">
    <property type="protein sequence ID" value="MBA8954663.1"/>
    <property type="molecule type" value="Genomic_DNA"/>
</dbReference>
<gene>
    <name evidence="2" type="ORF">HNR61_006320</name>
</gene>
<reference evidence="2 3" key="1">
    <citation type="submission" date="2020-08" db="EMBL/GenBank/DDBJ databases">
        <title>Genomic Encyclopedia of Type Strains, Phase IV (KMG-IV): sequencing the most valuable type-strain genomes for metagenomic binning, comparative biology and taxonomic classification.</title>
        <authorList>
            <person name="Goeker M."/>
        </authorList>
    </citation>
    <scope>NUCLEOTIDE SEQUENCE [LARGE SCALE GENOMIC DNA]</scope>
    <source>
        <strain evidence="2 3">DSM 44197</strain>
    </source>
</reference>
<dbReference type="RefSeq" id="WP_182846702.1">
    <property type="nucleotide sequence ID" value="NZ_BAAALP010000077.1"/>
</dbReference>
<evidence type="ECO:0000313" key="2">
    <source>
        <dbReference type="EMBL" id="MBA8954663.1"/>
    </source>
</evidence>